<dbReference type="InterPro" id="IPR050109">
    <property type="entry name" value="HTH-type_TetR-like_transc_reg"/>
</dbReference>
<evidence type="ECO:0000259" key="5">
    <source>
        <dbReference type="PROSITE" id="PS50977"/>
    </source>
</evidence>
<dbReference type="EMBL" id="JARXVC010000002">
    <property type="protein sequence ID" value="MDH6279733.1"/>
    <property type="molecule type" value="Genomic_DNA"/>
</dbReference>
<dbReference type="InterPro" id="IPR001647">
    <property type="entry name" value="HTH_TetR"/>
</dbReference>
<accession>A0ABT6M5Y8</accession>
<organism evidence="6 7">
    <name type="scientific">Prescottella agglutinans</name>
    <dbReference type="NCBI Taxonomy" id="1644129"/>
    <lineage>
        <taxon>Bacteria</taxon>
        <taxon>Bacillati</taxon>
        <taxon>Actinomycetota</taxon>
        <taxon>Actinomycetes</taxon>
        <taxon>Mycobacteriales</taxon>
        <taxon>Nocardiaceae</taxon>
        <taxon>Prescottella</taxon>
    </lineage>
</organism>
<comment type="caution">
    <text evidence="6">The sequence shown here is derived from an EMBL/GenBank/DDBJ whole genome shotgun (WGS) entry which is preliminary data.</text>
</comment>
<dbReference type="SUPFAM" id="SSF48498">
    <property type="entry name" value="Tetracyclin repressor-like, C-terminal domain"/>
    <property type="match status" value="1"/>
</dbReference>
<dbReference type="InterPro" id="IPR009057">
    <property type="entry name" value="Homeodomain-like_sf"/>
</dbReference>
<dbReference type="PROSITE" id="PS50977">
    <property type="entry name" value="HTH_TETR_2"/>
    <property type="match status" value="1"/>
</dbReference>
<dbReference type="Gene3D" id="1.10.357.10">
    <property type="entry name" value="Tetracycline Repressor, domain 2"/>
    <property type="match status" value="1"/>
</dbReference>
<feature type="DNA-binding region" description="H-T-H motif" evidence="4">
    <location>
        <begin position="34"/>
        <end position="53"/>
    </location>
</feature>
<evidence type="ECO:0000313" key="7">
    <source>
        <dbReference type="Proteomes" id="UP001160334"/>
    </source>
</evidence>
<evidence type="ECO:0000256" key="3">
    <source>
        <dbReference type="ARBA" id="ARBA00023163"/>
    </source>
</evidence>
<dbReference type="RefSeq" id="WP_280759114.1">
    <property type="nucleotide sequence ID" value="NZ_JARXVC010000002.1"/>
</dbReference>
<evidence type="ECO:0000313" key="6">
    <source>
        <dbReference type="EMBL" id="MDH6279733.1"/>
    </source>
</evidence>
<evidence type="ECO:0000256" key="2">
    <source>
        <dbReference type="ARBA" id="ARBA00023125"/>
    </source>
</evidence>
<keyword evidence="1" id="KW-0805">Transcription regulation</keyword>
<keyword evidence="3" id="KW-0804">Transcription</keyword>
<gene>
    <name evidence="6" type="ORF">M2280_000942</name>
</gene>
<name>A0ABT6M5Y8_9NOCA</name>
<reference evidence="6 7" key="1">
    <citation type="submission" date="2023-04" db="EMBL/GenBank/DDBJ databases">
        <title>Forest soil microbial communities from Buena Vista Peninsula, Colon Province, Panama.</title>
        <authorList>
            <person name="Bouskill N."/>
        </authorList>
    </citation>
    <scope>NUCLEOTIDE SEQUENCE [LARGE SCALE GENOMIC DNA]</scope>
    <source>
        <strain evidence="6 7">CFH S0262</strain>
    </source>
</reference>
<dbReference type="Pfam" id="PF00440">
    <property type="entry name" value="TetR_N"/>
    <property type="match status" value="1"/>
</dbReference>
<dbReference type="InterPro" id="IPR036271">
    <property type="entry name" value="Tet_transcr_reg_TetR-rel_C_sf"/>
</dbReference>
<proteinExistence type="predicted"/>
<keyword evidence="2 4" id="KW-0238">DNA-binding</keyword>
<feature type="domain" description="HTH tetR-type" evidence="5">
    <location>
        <begin position="11"/>
        <end position="71"/>
    </location>
</feature>
<dbReference type="PANTHER" id="PTHR30055">
    <property type="entry name" value="HTH-TYPE TRANSCRIPTIONAL REGULATOR RUTR"/>
    <property type="match status" value="1"/>
</dbReference>
<keyword evidence="7" id="KW-1185">Reference proteome</keyword>
<sequence length="203" mass="21602">MARIADPALQAQRRADIIGAAAALFAKHGFDTTPVTAIAKAAGVSSGTVFHYFGDKRGVFRALFEQDLTTSRTLVERYRDADDPLAAILDMVAELVAPASDPTAAGLVVEVIRQVGHDPALAAILNEDDIIVSAGLTHLLRRAHDRIDPALDPVATATWIRAITDSAFLYADHPGATNPVDTIRTIILRYLTAHGEGTTNAQA</sequence>
<dbReference type="SUPFAM" id="SSF46689">
    <property type="entry name" value="Homeodomain-like"/>
    <property type="match status" value="1"/>
</dbReference>
<dbReference type="Proteomes" id="UP001160334">
    <property type="component" value="Unassembled WGS sequence"/>
</dbReference>
<dbReference type="PANTHER" id="PTHR30055:SF234">
    <property type="entry name" value="HTH-TYPE TRANSCRIPTIONAL REGULATOR BETI"/>
    <property type="match status" value="1"/>
</dbReference>
<protein>
    <submittedName>
        <fullName evidence="6">AcrR family transcriptional regulator</fullName>
    </submittedName>
</protein>
<evidence type="ECO:0000256" key="4">
    <source>
        <dbReference type="PROSITE-ProRule" id="PRU00335"/>
    </source>
</evidence>
<dbReference type="PRINTS" id="PR00455">
    <property type="entry name" value="HTHTETR"/>
</dbReference>
<evidence type="ECO:0000256" key="1">
    <source>
        <dbReference type="ARBA" id="ARBA00023015"/>
    </source>
</evidence>